<evidence type="ECO:0000313" key="2">
    <source>
        <dbReference type="Proteomes" id="UP000410492"/>
    </source>
</evidence>
<proteinExistence type="predicted"/>
<accession>A0A653CW22</accession>
<organism evidence="1 2">
    <name type="scientific">Callosobruchus maculatus</name>
    <name type="common">Southern cowpea weevil</name>
    <name type="synonym">Pulse bruchid</name>
    <dbReference type="NCBI Taxonomy" id="64391"/>
    <lineage>
        <taxon>Eukaryota</taxon>
        <taxon>Metazoa</taxon>
        <taxon>Ecdysozoa</taxon>
        <taxon>Arthropoda</taxon>
        <taxon>Hexapoda</taxon>
        <taxon>Insecta</taxon>
        <taxon>Pterygota</taxon>
        <taxon>Neoptera</taxon>
        <taxon>Endopterygota</taxon>
        <taxon>Coleoptera</taxon>
        <taxon>Polyphaga</taxon>
        <taxon>Cucujiformia</taxon>
        <taxon>Chrysomeloidea</taxon>
        <taxon>Chrysomelidae</taxon>
        <taxon>Bruchinae</taxon>
        <taxon>Bruchini</taxon>
        <taxon>Callosobruchus</taxon>
    </lineage>
</organism>
<name>A0A653CW22_CALMS</name>
<reference evidence="1 2" key="1">
    <citation type="submission" date="2019-01" db="EMBL/GenBank/DDBJ databases">
        <authorList>
            <person name="Sayadi A."/>
        </authorList>
    </citation>
    <scope>NUCLEOTIDE SEQUENCE [LARGE SCALE GENOMIC DNA]</scope>
</reference>
<sequence length="30" mass="3348">MPTKREEKVEDNIFIVLSSGDRSLKSGVLV</sequence>
<dbReference type="Proteomes" id="UP000410492">
    <property type="component" value="Unassembled WGS sequence"/>
</dbReference>
<keyword evidence="2" id="KW-1185">Reference proteome</keyword>
<protein>
    <submittedName>
        <fullName evidence="1">Uncharacterized protein</fullName>
    </submittedName>
</protein>
<evidence type="ECO:0000313" key="1">
    <source>
        <dbReference type="EMBL" id="VEN52066.1"/>
    </source>
</evidence>
<dbReference type="EMBL" id="CAACVG010009096">
    <property type="protein sequence ID" value="VEN52066.1"/>
    <property type="molecule type" value="Genomic_DNA"/>
</dbReference>
<feature type="non-terminal residue" evidence="1">
    <location>
        <position position="30"/>
    </location>
</feature>
<dbReference type="AlphaFoldDB" id="A0A653CW22"/>
<gene>
    <name evidence="1" type="ORF">CALMAC_LOCUS12333</name>
</gene>